<dbReference type="CDD" id="cd02440">
    <property type="entry name" value="AdoMet_MTases"/>
    <property type="match status" value="1"/>
</dbReference>
<evidence type="ECO:0000256" key="4">
    <source>
        <dbReference type="PROSITE-ProRule" id="PRU01024"/>
    </source>
</evidence>
<dbReference type="InterPro" id="IPR030390">
    <property type="entry name" value="MeTrfase_TrmA_AS"/>
</dbReference>
<sequence length="541" mass="59957">MEQLYIDRMNSAGQGIGRAADGRTVFVEGALPGETAVIAVRQEKKSYIQARVERVVEANPERREPSCRWYRSCGGCQLQHAEYTLQCQIKAMLAADALRRIGGFEIDGEIPCVPSRNEWRYRNKASFPVRARGRAGDVGFFKRGSHEIVPVDRCPVICDRANKLYAVVKNMINYGRFCCYDEKSNSGWLRHVVIRSARDGEELLLILVAAARPEGGALESLERLYDHLKERFPELRGLVVNVNPDEGNVIIGAESVLVKGEDRLTERLGNFRLDYDGTSFFQANPGQAEQLFAYAASLAEGQNLLELYCGVGALTAFLSRKAKTIRAVEVWASAVALARENGESNRIEGLTVLQGAAENVVAPADLEGIDCVVVDPPRAGCDKSLIETIAASRVPRVLYISCNPATLARDAALLRDAGYVLDMDSLKVFDMFPQTCHVETVCLLSKLHEAKHHVSVTLDMDEIDITSAESKATYEEIKEYVAEHNEGMKVSSLYIAQVKRKCGLELVENFNLPKSEDAKHPQCPKEKEDAIVEALKAFQMI</sequence>
<dbReference type="PROSITE" id="PS50926">
    <property type="entry name" value="TRAM"/>
    <property type="match status" value="1"/>
</dbReference>
<dbReference type="PROSITE" id="PS01230">
    <property type="entry name" value="TRMA_1"/>
    <property type="match status" value="1"/>
</dbReference>
<organism evidence="7 8">
    <name type="scientific">Pyramidobacter piscolens W5455</name>
    <dbReference type="NCBI Taxonomy" id="352165"/>
    <lineage>
        <taxon>Bacteria</taxon>
        <taxon>Thermotogati</taxon>
        <taxon>Synergistota</taxon>
        <taxon>Synergistia</taxon>
        <taxon>Synergistales</taxon>
        <taxon>Dethiosulfovibrionaceae</taxon>
        <taxon>Pyramidobacter</taxon>
    </lineage>
</organism>
<comment type="similarity">
    <text evidence="4">Belongs to the class I-like SAM-binding methyltransferase superfamily. RNA M5U methyltransferase family.</text>
</comment>
<feature type="domain" description="TRAM" evidence="6">
    <location>
        <begin position="1"/>
        <end position="54"/>
    </location>
</feature>
<dbReference type="SUPFAM" id="SSF50249">
    <property type="entry name" value="Nucleic acid-binding proteins"/>
    <property type="match status" value="1"/>
</dbReference>
<keyword evidence="1 4" id="KW-0489">Methyltransferase</keyword>
<accession>A0ABM9ZR06</accession>
<evidence type="ECO:0000259" key="6">
    <source>
        <dbReference type="PROSITE" id="PS50926"/>
    </source>
</evidence>
<evidence type="ECO:0000313" key="8">
    <source>
        <dbReference type="Proteomes" id="UP000006462"/>
    </source>
</evidence>
<gene>
    <name evidence="7" type="primary">rumA</name>
    <name evidence="7" type="ORF">HMPREF7215_0139</name>
</gene>
<name>A0ABM9ZR06_9BACT</name>
<dbReference type="RefSeq" id="WP_009166101.1">
    <property type="nucleotide sequence ID" value="NZ_ADFP01000135.1"/>
</dbReference>
<dbReference type="Pfam" id="PF01938">
    <property type="entry name" value="TRAM"/>
    <property type="match status" value="1"/>
</dbReference>
<protein>
    <submittedName>
        <fullName evidence="7">23S rRNA (Uracil-5-)-methyltransferase RumA</fullName>
        <ecNumber evidence="7">2.1.1.-</ecNumber>
    </submittedName>
</protein>
<evidence type="ECO:0000256" key="1">
    <source>
        <dbReference type="ARBA" id="ARBA00022603"/>
    </source>
</evidence>
<dbReference type="NCBIfam" id="TIGR00479">
    <property type="entry name" value="rumA"/>
    <property type="match status" value="1"/>
</dbReference>
<dbReference type="InterPro" id="IPR030391">
    <property type="entry name" value="MeTrfase_TrmA_CS"/>
</dbReference>
<dbReference type="Gene3D" id="2.40.50.140">
    <property type="entry name" value="Nucleic acid-binding proteins"/>
    <property type="match status" value="1"/>
</dbReference>
<dbReference type="SUPFAM" id="SSF53335">
    <property type="entry name" value="S-adenosyl-L-methionine-dependent methyltransferases"/>
    <property type="match status" value="1"/>
</dbReference>
<feature type="binding site" evidence="4">
    <location>
        <position position="329"/>
    </location>
    <ligand>
        <name>S-adenosyl-L-methionine</name>
        <dbReference type="ChEBI" id="CHEBI:59789"/>
    </ligand>
</feature>
<dbReference type="InterPro" id="IPR010280">
    <property type="entry name" value="U5_MeTrfase_fam"/>
</dbReference>
<keyword evidence="2 4" id="KW-0808">Transferase</keyword>
<feature type="binding site" evidence="4">
    <location>
        <position position="282"/>
    </location>
    <ligand>
        <name>S-adenosyl-L-methionine</name>
        <dbReference type="ChEBI" id="CHEBI:59789"/>
    </ligand>
</feature>
<dbReference type="PROSITE" id="PS51687">
    <property type="entry name" value="SAM_MT_RNA_M5U"/>
    <property type="match status" value="1"/>
</dbReference>
<dbReference type="Proteomes" id="UP000006462">
    <property type="component" value="Unassembled WGS sequence"/>
</dbReference>
<feature type="binding site" evidence="4">
    <location>
        <position position="308"/>
    </location>
    <ligand>
        <name>S-adenosyl-L-methionine</name>
        <dbReference type="ChEBI" id="CHEBI:59789"/>
    </ligand>
</feature>
<feature type="active site" description="Nucleophile" evidence="4">
    <location>
        <position position="402"/>
    </location>
</feature>
<feature type="active site" evidence="5">
    <location>
        <position position="402"/>
    </location>
</feature>
<dbReference type="EMBL" id="ADFP01000135">
    <property type="protein sequence ID" value="EFB89376.1"/>
    <property type="molecule type" value="Genomic_DNA"/>
</dbReference>
<dbReference type="InterPro" id="IPR002792">
    <property type="entry name" value="TRAM_dom"/>
</dbReference>
<dbReference type="Gene3D" id="2.40.50.1070">
    <property type="match status" value="1"/>
</dbReference>
<evidence type="ECO:0000313" key="7">
    <source>
        <dbReference type="EMBL" id="EFB89376.1"/>
    </source>
</evidence>
<dbReference type="EC" id="2.1.1.-" evidence="7"/>
<dbReference type="GO" id="GO:0008168">
    <property type="term" value="F:methyltransferase activity"/>
    <property type="evidence" value="ECO:0007669"/>
    <property type="project" value="UniProtKB-KW"/>
</dbReference>
<evidence type="ECO:0000256" key="5">
    <source>
        <dbReference type="PROSITE-ProRule" id="PRU10015"/>
    </source>
</evidence>
<dbReference type="GO" id="GO:0032259">
    <property type="term" value="P:methylation"/>
    <property type="evidence" value="ECO:0007669"/>
    <property type="project" value="UniProtKB-KW"/>
</dbReference>
<dbReference type="InterPro" id="IPR012340">
    <property type="entry name" value="NA-bd_OB-fold"/>
</dbReference>
<reference evidence="7 8" key="1">
    <citation type="submission" date="2009-12" db="EMBL/GenBank/DDBJ databases">
        <authorList>
            <person name="Shrivastava S."/>
            <person name="Madupu R."/>
            <person name="Durkin A.S."/>
            <person name="Torralba M."/>
            <person name="Methe B."/>
            <person name="Sutton G.G."/>
            <person name="Strausberg R.L."/>
            <person name="Nelson K.E."/>
        </authorList>
    </citation>
    <scope>NUCLEOTIDE SEQUENCE [LARGE SCALE GENOMIC DNA]</scope>
    <source>
        <strain evidence="7 8">W5455</strain>
    </source>
</reference>
<keyword evidence="8" id="KW-1185">Reference proteome</keyword>
<dbReference type="InterPro" id="IPR029063">
    <property type="entry name" value="SAM-dependent_MTases_sf"/>
</dbReference>
<dbReference type="Pfam" id="PF05958">
    <property type="entry name" value="tRNA_U5-meth_tr"/>
    <property type="match status" value="1"/>
</dbReference>
<keyword evidence="3 4" id="KW-0949">S-adenosyl-L-methionine</keyword>
<dbReference type="PROSITE" id="PS01231">
    <property type="entry name" value="TRMA_2"/>
    <property type="match status" value="1"/>
</dbReference>
<evidence type="ECO:0000256" key="3">
    <source>
        <dbReference type="ARBA" id="ARBA00022691"/>
    </source>
</evidence>
<dbReference type="PANTHER" id="PTHR11061">
    <property type="entry name" value="RNA M5U METHYLTRANSFERASE"/>
    <property type="match status" value="1"/>
</dbReference>
<dbReference type="PANTHER" id="PTHR11061:SF30">
    <property type="entry name" value="TRNA (URACIL(54)-C(5))-METHYLTRANSFERASE"/>
    <property type="match status" value="1"/>
</dbReference>
<comment type="caution">
    <text evidence="7">The sequence shown here is derived from an EMBL/GenBank/DDBJ whole genome shotgun (WGS) entry which is preliminary data.</text>
</comment>
<evidence type="ECO:0000256" key="2">
    <source>
        <dbReference type="ARBA" id="ARBA00022679"/>
    </source>
</evidence>
<dbReference type="Gene3D" id="3.40.50.150">
    <property type="entry name" value="Vaccinia Virus protein VP39"/>
    <property type="match status" value="1"/>
</dbReference>
<feature type="binding site" evidence="4">
    <location>
        <position position="375"/>
    </location>
    <ligand>
        <name>S-adenosyl-L-methionine</name>
        <dbReference type="ChEBI" id="CHEBI:59789"/>
    </ligand>
</feature>
<proteinExistence type="inferred from homology"/>